<gene>
    <name evidence="3" type="ORF">QIA44_04925</name>
</gene>
<accession>A0ABZ0CPU6</accession>
<dbReference type="Gene3D" id="1.10.3160.10">
    <property type="entry name" value="Bbcrasp-1"/>
    <property type="match status" value="1"/>
</dbReference>
<organism evidence="3 4">
    <name type="scientific">Borreliella lusitaniae</name>
    <dbReference type="NCBI Taxonomy" id="100177"/>
    <lineage>
        <taxon>Bacteria</taxon>
        <taxon>Pseudomonadati</taxon>
        <taxon>Spirochaetota</taxon>
        <taxon>Spirochaetia</taxon>
        <taxon>Spirochaetales</taxon>
        <taxon>Borreliaceae</taxon>
        <taxon>Borreliella</taxon>
    </lineage>
</organism>
<feature type="signal peptide" evidence="2">
    <location>
        <begin position="1"/>
        <end position="28"/>
    </location>
</feature>
<dbReference type="NCBIfam" id="NF033729">
    <property type="entry name" value="borfam54_2"/>
    <property type="match status" value="1"/>
</dbReference>
<evidence type="ECO:0000313" key="4">
    <source>
        <dbReference type="Proteomes" id="UP001301963"/>
    </source>
</evidence>
<feature type="chain" id="PRO_5045269561" evidence="2">
    <location>
        <begin position="29"/>
        <end position="241"/>
    </location>
</feature>
<feature type="coiled-coil region" evidence="1">
    <location>
        <begin position="60"/>
        <end position="87"/>
    </location>
</feature>
<keyword evidence="3" id="KW-0614">Plasmid</keyword>
<reference evidence="3" key="1">
    <citation type="submission" date="2023-07" db="EMBL/GenBank/DDBJ databases">
        <title>Genome sequencing of multiple Borrelia sensu lato isolates.</title>
        <authorList>
            <person name="Mongodin E.F."/>
            <person name="Rudenko N."/>
            <person name="Fraser C.M."/>
            <person name="Schutzer S."/>
            <person name="Luft B."/>
            <person name="Morgan R."/>
            <person name="Chastens S."/>
            <person name="Qiu W."/>
        </authorList>
    </citation>
    <scope>NUCLEOTIDE SEQUENCE [LARGE SCALE GENOMIC DNA]</scope>
    <source>
        <strain evidence="3">PotiB3</strain>
    </source>
</reference>
<keyword evidence="1" id="KW-0175">Coiled coil</keyword>
<feature type="coiled-coil region" evidence="1">
    <location>
        <begin position="162"/>
        <end position="218"/>
    </location>
</feature>
<evidence type="ECO:0000256" key="1">
    <source>
        <dbReference type="SAM" id="Coils"/>
    </source>
</evidence>
<evidence type="ECO:0000313" key="3">
    <source>
        <dbReference type="EMBL" id="WNY69176.1"/>
    </source>
</evidence>
<geneLocation type="plasmid" evidence="3 4">
    <name>lp54</name>
</geneLocation>
<keyword evidence="4" id="KW-1185">Reference proteome</keyword>
<protein>
    <submittedName>
        <fullName evidence="3">Complement regulator-acquiring protein</fullName>
    </submittedName>
</protein>
<dbReference type="Proteomes" id="UP001301963">
    <property type="component" value="Plasmid lp54"/>
</dbReference>
<proteinExistence type="predicted"/>
<dbReference type="InterPro" id="IPR008421">
    <property type="entry name" value="Borrelia_lipoprotein_PFam54/60"/>
</dbReference>
<evidence type="ECO:0000256" key="2">
    <source>
        <dbReference type="SAM" id="SignalP"/>
    </source>
</evidence>
<dbReference type="EMBL" id="CP132471">
    <property type="protein sequence ID" value="WNY69176.1"/>
    <property type="molecule type" value="Genomic_DNA"/>
</dbReference>
<sequence length="241" mass="28327">MTKIKLNMIKLNIIKAALALICISCAPAGILSPKLNKEISIFEKDKDSKPSKKDYKKYEAKRLKALVKQLEAQRDLEDREIAKIDSKSDFLSTFEISSNPDMKLSEDQRIALKRIIYSSLNYETQKINTLKEILEKLKAYYFNNKQHVKFMNHPALSIQITIEEFEKEIKETLPNLNQEEEKLLNKTEKLLRLKKEFAKNLNTIIQAYNQDLKNIKTNDEELIHYVQEAYKNFKFEDLTNY</sequence>
<dbReference type="RefSeq" id="WP_316384110.1">
    <property type="nucleotide sequence ID" value="NZ_CP132471.1"/>
</dbReference>
<keyword evidence="2" id="KW-0732">Signal</keyword>
<name>A0ABZ0CPU6_9SPIR</name>
<dbReference type="Pfam" id="PF05714">
    <property type="entry name" value="PFam54_60"/>
    <property type="match status" value="1"/>
</dbReference>